<keyword evidence="5" id="KW-0067">ATP-binding</keyword>
<dbReference type="EMBL" id="JAIQCV010000011">
    <property type="protein sequence ID" value="KAH1047278.1"/>
    <property type="molecule type" value="Genomic_DNA"/>
</dbReference>
<evidence type="ECO:0000256" key="1">
    <source>
        <dbReference type="ARBA" id="ARBA00022614"/>
    </source>
</evidence>
<keyword evidence="11" id="KW-1185">Reference proteome</keyword>
<dbReference type="Pfam" id="PF18052">
    <property type="entry name" value="Rx_N"/>
    <property type="match status" value="1"/>
</dbReference>
<dbReference type="GO" id="GO:0005524">
    <property type="term" value="F:ATP binding"/>
    <property type="evidence" value="ECO:0007669"/>
    <property type="project" value="UniProtKB-KW"/>
</dbReference>
<dbReference type="InterPro" id="IPR032675">
    <property type="entry name" value="LRR_dom_sf"/>
</dbReference>
<proteinExistence type="predicted"/>
<keyword evidence="3" id="KW-0547">Nucleotide-binding</keyword>
<evidence type="ECO:0000259" key="6">
    <source>
        <dbReference type="Pfam" id="PF00931"/>
    </source>
</evidence>
<dbReference type="SUPFAM" id="SSF52058">
    <property type="entry name" value="L domain-like"/>
    <property type="match status" value="2"/>
</dbReference>
<feature type="domain" description="R13L1/DRL21-like LRR repeat region" evidence="9">
    <location>
        <begin position="1119"/>
        <end position="1179"/>
    </location>
</feature>
<evidence type="ECO:0000256" key="2">
    <source>
        <dbReference type="ARBA" id="ARBA00022737"/>
    </source>
</evidence>
<evidence type="ECO:0000256" key="3">
    <source>
        <dbReference type="ARBA" id="ARBA00022741"/>
    </source>
</evidence>
<feature type="domain" description="Disease resistance protein winged helix" evidence="8">
    <location>
        <begin position="430"/>
        <end position="504"/>
    </location>
</feature>
<evidence type="ECO:0000313" key="10">
    <source>
        <dbReference type="EMBL" id="KAH1047278.1"/>
    </source>
</evidence>
<dbReference type="InterPro" id="IPR002182">
    <property type="entry name" value="NB-ARC"/>
</dbReference>
<evidence type="ECO:0000259" key="8">
    <source>
        <dbReference type="Pfam" id="PF23559"/>
    </source>
</evidence>
<feature type="domain" description="NB-ARC" evidence="6">
    <location>
        <begin position="172"/>
        <end position="346"/>
    </location>
</feature>
<evidence type="ECO:0000256" key="4">
    <source>
        <dbReference type="ARBA" id="ARBA00022821"/>
    </source>
</evidence>
<evidence type="ECO:0008006" key="12">
    <source>
        <dbReference type="Google" id="ProtNLM"/>
    </source>
</evidence>
<comment type="caution">
    <text evidence="10">The sequence shown here is derived from an EMBL/GenBank/DDBJ whole genome shotgun (WGS) entry which is preliminary data.</text>
</comment>
<feature type="domain" description="Disease resistance N-terminal" evidence="7">
    <location>
        <begin position="9"/>
        <end position="95"/>
    </location>
</feature>
<dbReference type="InterPro" id="IPR042197">
    <property type="entry name" value="Apaf_helical"/>
</dbReference>
<dbReference type="Gene3D" id="1.10.8.430">
    <property type="entry name" value="Helical domain of apoptotic protease-activating factors"/>
    <property type="match status" value="1"/>
</dbReference>
<dbReference type="AlphaFoldDB" id="A0A9D3UL09"/>
<protein>
    <recommendedName>
        <fullName evidence="12">Disease resistance protein RGA3</fullName>
    </recommendedName>
</protein>
<name>A0A9D3UL09_9ROSI</name>
<gene>
    <name evidence="10" type="ORF">J1N35_038062</name>
</gene>
<keyword evidence="2" id="KW-0677">Repeat</keyword>
<evidence type="ECO:0000256" key="5">
    <source>
        <dbReference type="ARBA" id="ARBA00022840"/>
    </source>
</evidence>
<dbReference type="Gene3D" id="1.10.10.10">
    <property type="entry name" value="Winged helix-like DNA-binding domain superfamily/Winged helix DNA-binding domain"/>
    <property type="match status" value="1"/>
</dbReference>
<dbReference type="Gene3D" id="1.20.5.4130">
    <property type="match status" value="1"/>
</dbReference>
<reference evidence="10 11" key="1">
    <citation type="journal article" date="2021" name="Plant Biotechnol. J.">
        <title>Multi-omics assisted identification of the key and species-specific regulatory components of drought-tolerant mechanisms in Gossypium stocksii.</title>
        <authorList>
            <person name="Yu D."/>
            <person name="Ke L."/>
            <person name="Zhang D."/>
            <person name="Wu Y."/>
            <person name="Sun Y."/>
            <person name="Mei J."/>
            <person name="Sun J."/>
            <person name="Sun Y."/>
        </authorList>
    </citation>
    <scope>NUCLEOTIDE SEQUENCE [LARGE SCALE GENOMIC DNA]</scope>
    <source>
        <strain evidence="11">cv. E1</strain>
        <tissue evidence="10">Leaf</tissue>
    </source>
</reference>
<dbReference type="InterPro" id="IPR041118">
    <property type="entry name" value="Rx_N"/>
</dbReference>
<dbReference type="SUPFAM" id="SSF52540">
    <property type="entry name" value="P-loop containing nucleoside triphosphate hydrolases"/>
    <property type="match status" value="1"/>
</dbReference>
<organism evidence="10 11">
    <name type="scientific">Gossypium stocksii</name>
    <dbReference type="NCBI Taxonomy" id="47602"/>
    <lineage>
        <taxon>Eukaryota</taxon>
        <taxon>Viridiplantae</taxon>
        <taxon>Streptophyta</taxon>
        <taxon>Embryophyta</taxon>
        <taxon>Tracheophyta</taxon>
        <taxon>Spermatophyta</taxon>
        <taxon>Magnoliopsida</taxon>
        <taxon>eudicotyledons</taxon>
        <taxon>Gunneridae</taxon>
        <taxon>Pentapetalae</taxon>
        <taxon>rosids</taxon>
        <taxon>malvids</taxon>
        <taxon>Malvales</taxon>
        <taxon>Malvaceae</taxon>
        <taxon>Malvoideae</taxon>
        <taxon>Gossypium</taxon>
    </lineage>
</organism>
<dbReference type="OrthoDB" id="1896560at2759"/>
<dbReference type="InterPro" id="IPR058922">
    <property type="entry name" value="WHD_DRP"/>
</dbReference>
<dbReference type="Gene3D" id="3.40.50.300">
    <property type="entry name" value="P-loop containing nucleotide triphosphate hydrolases"/>
    <property type="match status" value="1"/>
</dbReference>
<dbReference type="Pfam" id="PF23559">
    <property type="entry name" value="WHD_DRP"/>
    <property type="match status" value="1"/>
</dbReference>
<sequence>MAEPVITAAVEVALSKAISLLDDQINLARGFKGKLNKLRSLLVLTRAFLQDAERKQVDEAVKVWLEQLRDIAYEADDVLDELAYERVRRKADNQMTKKVRDFLSPSKNHLAFSLKMAQKVENISLSLDEITDWASKFGLQQRLQKTTAPVFSGVGGGTNSFLDSSRVVGREADILKVVDLLISSATHQSLSTVSIVGMAGLGKTTLAKSVCNNGTIKNHFKTIMWVCVAENFDVRRILLEMLESLTRKPCEIKNEDVVLREIQKELKEKTFLLVLDDVWDEDIKNWLDLKGSLLGMNGSKQSCILVTSRSENVALVRESPPYHRHHLKMMIDEECWSIIRERAFGNSSISPELEVIGREIACKCGGVPLVATVIGGTMCNKWDKDEWVSLRDSSIWGSLEKNEGIVRVLKLSFDRLPSLYLKQCFAYCSIFPKDFRIQREELIQLWMAEGFLQRSKGSSQLAFEDMGNEYFNDLLSNSLLQDVEKDLYGRIISCKMHDLVHDLAQSISDIKQQNVFDDVKLWHSLFLNSSFTFIGKDFKGLRVLKFLGADIVSLPKSIGKLRHLRYFDISRTRIPRLPKSFTQLYLLETLRLLSCEMLKKLPEGMKNLVNLRHLYISHGRHVPIGIGCLISLQTLPVFHVGKERGTGIGELGFLVELGGELVIEGLENVIDKEEARGAKMWEKKKLHKLRYRYRWDNRREGYCNHDEEVLEGLEPHSNLESLSIESYKGEYYPSWLLGNFCGEPNTCFQLVNMVELRLLDCKNVNNLPSLGQYPSLKFLEIGGLYRVRCIGNEFYMNGCDKNKPIILFPALQNFILRNMPEVEEWLEVELTIPVFPSLLLLEIVGCDHLNSIPRMSRFSSLETIIIQNCEKLSWRDNELFPSGLKELRITDCWNLRFVPSVEGGISFLQQLHVMWCKKLCKIGEGLLASTCLTDVDISECPNLRSAPFNGQSQSLLSLRLRNCEELLEIEGGLSASTRLETLEIANCPIMISIPSLDGFSSLLELELNKCEALTSLPSGLSTCTSLWRLFIYNCNNLESIPEDVGQLRCLEELRICDCQSMRRLPEESLGCLTSLKRLELGPFSEELEEFPGLGSIHHLYSSLKEVTLWGWDKPCTLPNQLQHLTALERLLINDFNGLKVLPEWLGNLSSLRELSFDRCNNLEHGPSKEALQRLSNLQLFRRPDFPSNLGVLTNFAVSGER</sequence>
<evidence type="ECO:0000313" key="11">
    <source>
        <dbReference type="Proteomes" id="UP000828251"/>
    </source>
</evidence>
<dbReference type="GO" id="GO:0043531">
    <property type="term" value="F:ADP binding"/>
    <property type="evidence" value="ECO:0007669"/>
    <property type="project" value="InterPro"/>
</dbReference>
<dbReference type="InterPro" id="IPR038005">
    <property type="entry name" value="RX-like_CC"/>
</dbReference>
<dbReference type="FunFam" id="1.10.10.10:FF:000322">
    <property type="entry name" value="Probable disease resistance protein At1g63360"/>
    <property type="match status" value="1"/>
</dbReference>
<dbReference type="PANTHER" id="PTHR36766">
    <property type="entry name" value="PLANT BROAD-SPECTRUM MILDEW RESISTANCE PROTEIN RPW8"/>
    <property type="match status" value="1"/>
</dbReference>
<dbReference type="InterPro" id="IPR027417">
    <property type="entry name" value="P-loop_NTPase"/>
</dbReference>
<accession>A0A9D3UL09</accession>
<dbReference type="InterPro" id="IPR056789">
    <property type="entry name" value="LRR_R13L1-DRL21"/>
</dbReference>
<dbReference type="InterPro" id="IPR036388">
    <property type="entry name" value="WH-like_DNA-bd_sf"/>
</dbReference>
<keyword evidence="4" id="KW-0611">Plant defense</keyword>
<evidence type="ECO:0000259" key="7">
    <source>
        <dbReference type="Pfam" id="PF18052"/>
    </source>
</evidence>
<feature type="domain" description="R13L1/DRL21-like LRR repeat region" evidence="9">
    <location>
        <begin position="648"/>
        <end position="783"/>
    </location>
</feature>
<dbReference type="GO" id="GO:0006952">
    <property type="term" value="P:defense response"/>
    <property type="evidence" value="ECO:0007669"/>
    <property type="project" value="UniProtKB-KW"/>
</dbReference>
<dbReference type="PRINTS" id="PR00364">
    <property type="entry name" value="DISEASERSIST"/>
</dbReference>
<keyword evidence="1" id="KW-0433">Leucine-rich repeat</keyword>
<dbReference type="PANTHER" id="PTHR36766:SF70">
    <property type="entry name" value="DISEASE RESISTANCE PROTEIN RGA4"/>
    <property type="match status" value="1"/>
</dbReference>
<dbReference type="GO" id="GO:0051707">
    <property type="term" value="P:response to other organism"/>
    <property type="evidence" value="ECO:0007669"/>
    <property type="project" value="UniProtKB-ARBA"/>
</dbReference>
<dbReference type="Pfam" id="PF25019">
    <property type="entry name" value="LRR_R13L1-DRL21"/>
    <property type="match status" value="2"/>
</dbReference>
<dbReference type="Gene3D" id="3.80.10.10">
    <property type="entry name" value="Ribonuclease Inhibitor"/>
    <property type="match status" value="4"/>
</dbReference>
<evidence type="ECO:0000259" key="9">
    <source>
        <dbReference type="Pfam" id="PF25019"/>
    </source>
</evidence>
<dbReference type="CDD" id="cd14798">
    <property type="entry name" value="RX-CC_like"/>
    <property type="match status" value="1"/>
</dbReference>
<dbReference type="Proteomes" id="UP000828251">
    <property type="component" value="Unassembled WGS sequence"/>
</dbReference>
<dbReference type="Pfam" id="PF00931">
    <property type="entry name" value="NB-ARC"/>
    <property type="match status" value="1"/>
</dbReference>